<proteinExistence type="inferred from homology"/>
<evidence type="ECO:0000313" key="8">
    <source>
        <dbReference type="Proteomes" id="UP000659124"/>
    </source>
</evidence>
<evidence type="ECO:0000256" key="3">
    <source>
        <dbReference type="ARBA" id="ARBA00022578"/>
    </source>
</evidence>
<dbReference type="InterPro" id="IPR001207">
    <property type="entry name" value="Transposase_mutator"/>
</dbReference>
<comment type="function">
    <text evidence="1 6">Required for the transposition of the insertion element.</text>
</comment>
<comment type="caution">
    <text evidence="7">The sequence shown here is derived from an EMBL/GenBank/DDBJ whole genome shotgun (WGS) entry which is preliminary data.</text>
</comment>
<protein>
    <recommendedName>
        <fullName evidence="6">Mutator family transposase</fullName>
    </recommendedName>
</protein>
<keyword evidence="6" id="KW-0814">Transposable element</keyword>
<dbReference type="PANTHER" id="PTHR33217:SF8">
    <property type="entry name" value="MUTATOR FAMILY TRANSPOSASE"/>
    <property type="match status" value="1"/>
</dbReference>
<dbReference type="Pfam" id="PF00872">
    <property type="entry name" value="Transposase_mut"/>
    <property type="match status" value="1"/>
</dbReference>
<keyword evidence="8" id="KW-1185">Reference proteome</keyword>
<dbReference type="PANTHER" id="PTHR33217">
    <property type="entry name" value="TRANSPOSASE FOR INSERTION SEQUENCE ELEMENT IS1081"/>
    <property type="match status" value="1"/>
</dbReference>
<evidence type="ECO:0000313" key="7">
    <source>
        <dbReference type="EMBL" id="MBC9930298.1"/>
    </source>
</evidence>
<evidence type="ECO:0000256" key="2">
    <source>
        <dbReference type="ARBA" id="ARBA00010961"/>
    </source>
</evidence>
<evidence type="ECO:0000256" key="6">
    <source>
        <dbReference type="RuleBase" id="RU365089"/>
    </source>
</evidence>
<keyword evidence="4 6" id="KW-0238">DNA-binding</keyword>
<name>A0ABR7TL82_9BACT</name>
<reference evidence="7 8" key="1">
    <citation type="submission" date="2020-09" db="EMBL/GenBank/DDBJ databases">
        <title>Genome sequences of type strains of Chitinophaga qingshengii and Chitinophaga varians.</title>
        <authorList>
            <person name="Kittiwongwattana C."/>
        </authorList>
    </citation>
    <scope>NUCLEOTIDE SEQUENCE [LARGE SCALE GENOMIC DNA]</scope>
    <source>
        <strain evidence="7 8">JCM 30026</strain>
    </source>
</reference>
<gene>
    <name evidence="7" type="ORF">ICL07_07905</name>
</gene>
<keyword evidence="5 6" id="KW-0233">DNA recombination</keyword>
<sequence length="129" mass="14926">MADLKPVYQAVSKEQAEYQLNQLDEKWGKKYPVVIDPWCRNWGKLTTYFQYSEAIRRLICTTNIIEGFHCQVCKVTKSKGAFTSDMALLKLIYLAARSIRKKLTRPLQNCSLVVSQLLIIFGDHLKLQL</sequence>
<organism evidence="7 8">
    <name type="scientific">Chitinophaga qingshengii</name>
    <dbReference type="NCBI Taxonomy" id="1569794"/>
    <lineage>
        <taxon>Bacteria</taxon>
        <taxon>Pseudomonadati</taxon>
        <taxon>Bacteroidota</taxon>
        <taxon>Chitinophagia</taxon>
        <taxon>Chitinophagales</taxon>
        <taxon>Chitinophagaceae</taxon>
        <taxon>Chitinophaga</taxon>
    </lineage>
</organism>
<evidence type="ECO:0000256" key="5">
    <source>
        <dbReference type="ARBA" id="ARBA00023172"/>
    </source>
</evidence>
<dbReference type="EMBL" id="JACVFC010000001">
    <property type="protein sequence ID" value="MBC9930298.1"/>
    <property type="molecule type" value="Genomic_DNA"/>
</dbReference>
<evidence type="ECO:0000256" key="4">
    <source>
        <dbReference type="ARBA" id="ARBA00023125"/>
    </source>
</evidence>
<evidence type="ECO:0000256" key="1">
    <source>
        <dbReference type="ARBA" id="ARBA00002190"/>
    </source>
</evidence>
<dbReference type="Proteomes" id="UP000659124">
    <property type="component" value="Unassembled WGS sequence"/>
</dbReference>
<keyword evidence="3 6" id="KW-0815">Transposition</keyword>
<accession>A0ABR7TL82</accession>
<comment type="similarity">
    <text evidence="2 6">Belongs to the transposase mutator family.</text>
</comment>